<dbReference type="RefSeq" id="WP_013074418.1">
    <property type="nucleotide sequence ID" value="NC_014098.1"/>
</dbReference>
<dbReference type="AlphaFoldDB" id="D5WT21"/>
<dbReference type="GO" id="GO:0005507">
    <property type="term" value="F:copper ion binding"/>
    <property type="evidence" value="ECO:0007669"/>
    <property type="project" value="InterPro"/>
</dbReference>
<dbReference type="PANTHER" id="PTHR34820:SF4">
    <property type="entry name" value="INNER MEMBRANE PROTEIN YEBZ"/>
    <property type="match status" value="1"/>
</dbReference>
<feature type="transmembrane region" description="Helical" evidence="7">
    <location>
        <begin position="21"/>
        <end position="44"/>
    </location>
</feature>
<dbReference type="GO" id="GO:0006825">
    <property type="term" value="P:copper ion transport"/>
    <property type="evidence" value="ECO:0007669"/>
    <property type="project" value="InterPro"/>
</dbReference>
<dbReference type="InterPro" id="IPR014756">
    <property type="entry name" value="Ig_E-set"/>
</dbReference>
<dbReference type="EMBL" id="CP002017">
    <property type="protein sequence ID" value="ADG05125.1"/>
    <property type="molecule type" value="Genomic_DNA"/>
</dbReference>
<evidence type="ECO:0000256" key="7">
    <source>
        <dbReference type="SAM" id="Phobius"/>
    </source>
</evidence>
<dbReference type="GO" id="GO:0046688">
    <property type="term" value="P:response to copper ion"/>
    <property type="evidence" value="ECO:0007669"/>
    <property type="project" value="InterPro"/>
</dbReference>
<feature type="transmembrane region" description="Helical" evidence="7">
    <location>
        <begin position="315"/>
        <end position="335"/>
    </location>
</feature>
<evidence type="ECO:0000256" key="2">
    <source>
        <dbReference type="ARBA" id="ARBA00010509"/>
    </source>
</evidence>
<dbReference type="KEGG" id="bts:Btus_0353"/>
<protein>
    <submittedName>
        <fullName evidence="10">Copper resistance protein CopC</fullName>
    </submittedName>
</protein>
<dbReference type="STRING" id="562970.Btus_0353"/>
<dbReference type="eggNOG" id="COG1276">
    <property type="taxonomic scope" value="Bacteria"/>
</dbReference>
<evidence type="ECO:0000259" key="8">
    <source>
        <dbReference type="Pfam" id="PF04234"/>
    </source>
</evidence>
<dbReference type="HOGENOM" id="CLU_023176_1_1_9"/>
<comment type="similarity">
    <text evidence="2">Belongs to the CopC family.</text>
</comment>
<dbReference type="Proteomes" id="UP000002368">
    <property type="component" value="Chromosome"/>
</dbReference>
<feature type="domain" description="CopC" evidence="8">
    <location>
        <begin position="41"/>
        <end position="137"/>
    </location>
</feature>
<feature type="transmembrane region" description="Helical" evidence="7">
    <location>
        <begin position="385"/>
        <end position="406"/>
    </location>
</feature>
<keyword evidence="7" id="KW-0812">Transmembrane</keyword>
<feature type="transmembrane region" description="Helical" evidence="7">
    <location>
        <begin position="238"/>
        <end position="263"/>
    </location>
</feature>
<dbReference type="eggNOG" id="COG2372">
    <property type="taxonomic scope" value="Bacteria"/>
</dbReference>
<evidence type="ECO:0000313" key="10">
    <source>
        <dbReference type="EMBL" id="ADG05125.1"/>
    </source>
</evidence>
<name>D5WT21_KYRT2</name>
<sequence length="565" mass="60388">MGNRSGERGMERRRTRLRRILWGWVLIALLGGLFPPAAWAHAYLVKASPAPDSVVAAPPSHIQLWFSEPLESRFASVTVLDPGGKRVATGPPAADPRDGSSLVVPLEGTSERGTYTVHWRVVSADGHPVEGNFVFSVGTVSAAPAGGAETAGGPPPLGVVARGLQWAALLTLPGLIGFWRVLARRKGEIPAPPAEAVRRVTAWTATAVLAASLLRLPVETHIQGELPFWGEAWSPAQWAVLIGNSSFGAVFVEQIPLLFLLVLAAWRRDAGERWLRPGPGGDLWLFPAFGVLLPMALAGHARTSVTPAFDVPVDMLHLGAAGWWIGGLAGMAVWWRATGAAGREWYAAVRAVGWGFAGSLTILVLTGMREGVLHAPTAFSLTHTVWGKALLVKLMLVAGMAILAAWHGLPLSGLPREGRAAEWRGRTLVAEWALGMLVTICVAVLTSSAPAQSNPGPLHLVLAEKAGIAEVWVEPNRAGVNHLRLELRDPSGRPLADLETVRVTVSMPSMPEMGETEVALRPVGPGRYEAGGSFLSMGGRWQIRIHGLTRSLEDIDWNTEFSVGR</sequence>
<evidence type="ECO:0000256" key="1">
    <source>
        <dbReference type="ARBA" id="ARBA00004418"/>
    </source>
</evidence>
<feature type="transmembrane region" description="Helical" evidence="7">
    <location>
        <begin position="283"/>
        <end position="303"/>
    </location>
</feature>
<gene>
    <name evidence="10" type="ordered locus">Btus_0353</name>
</gene>
<dbReference type="PANTHER" id="PTHR34820">
    <property type="entry name" value="INNER MEMBRANE PROTEIN YEBZ"/>
    <property type="match status" value="1"/>
</dbReference>
<feature type="domain" description="YtkA-like" evidence="9">
    <location>
        <begin position="474"/>
        <end position="546"/>
    </location>
</feature>
<dbReference type="GO" id="GO:0042597">
    <property type="term" value="C:periplasmic space"/>
    <property type="evidence" value="ECO:0007669"/>
    <property type="project" value="UniProtKB-SubCell"/>
</dbReference>
<keyword evidence="4" id="KW-0732">Signal</keyword>
<evidence type="ECO:0000313" key="11">
    <source>
        <dbReference type="Proteomes" id="UP000002368"/>
    </source>
</evidence>
<keyword evidence="7" id="KW-1133">Transmembrane helix</keyword>
<dbReference type="InterPro" id="IPR014755">
    <property type="entry name" value="Cu-Rt/internalin_Ig-like"/>
</dbReference>
<dbReference type="GO" id="GO:0005886">
    <property type="term" value="C:plasma membrane"/>
    <property type="evidence" value="ECO:0007669"/>
    <property type="project" value="UniProtKB-SubCell"/>
</dbReference>
<reference evidence="10 11" key="1">
    <citation type="journal article" date="2011" name="Stand. Genomic Sci.">
        <title>Complete genome sequence of the thermophilic, hydrogen-oxidizing Bacillus tusciae type strain (T2) and reclassification in the new genus, Kyrpidia gen. nov. as Kyrpidia tusciae comb. nov. and emendation of the family Alicyclobacillaceae da Costa and Rainey, 2010.</title>
        <authorList>
            <person name="Klenk H.P."/>
            <person name="Lapidus A."/>
            <person name="Chertkov O."/>
            <person name="Copeland A."/>
            <person name="Del Rio T.G."/>
            <person name="Nolan M."/>
            <person name="Lucas S."/>
            <person name="Chen F."/>
            <person name="Tice H."/>
            <person name="Cheng J.F."/>
            <person name="Han C."/>
            <person name="Bruce D."/>
            <person name="Goodwin L."/>
            <person name="Pitluck S."/>
            <person name="Pati A."/>
            <person name="Ivanova N."/>
            <person name="Mavromatis K."/>
            <person name="Daum C."/>
            <person name="Chen A."/>
            <person name="Palaniappan K."/>
            <person name="Chang Y.J."/>
            <person name="Land M."/>
            <person name="Hauser L."/>
            <person name="Jeffries C.D."/>
            <person name="Detter J.C."/>
            <person name="Rohde M."/>
            <person name="Abt B."/>
            <person name="Pukall R."/>
            <person name="Goker M."/>
            <person name="Bristow J."/>
            <person name="Markowitz V."/>
            <person name="Hugenholtz P."/>
            <person name="Eisen J.A."/>
        </authorList>
    </citation>
    <scope>NUCLEOTIDE SEQUENCE [LARGE SCALE GENOMIC DNA]</scope>
    <source>
        <strain evidence="10 11">DSM 2912</strain>
    </source>
</reference>
<comment type="subcellular location">
    <subcellularLocation>
        <location evidence="1">Periplasm</location>
    </subcellularLocation>
</comment>
<proteinExistence type="inferred from homology"/>
<dbReference type="Pfam" id="PF13115">
    <property type="entry name" value="YtkA"/>
    <property type="match status" value="1"/>
</dbReference>
<evidence type="ECO:0000256" key="3">
    <source>
        <dbReference type="ARBA" id="ARBA00022723"/>
    </source>
</evidence>
<dbReference type="InterPro" id="IPR007348">
    <property type="entry name" value="CopC_dom"/>
</dbReference>
<keyword evidence="11" id="KW-1185">Reference proteome</keyword>
<evidence type="ECO:0000256" key="4">
    <source>
        <dbReference type="ARBA" id="ARBA00022729"/>
    </source>
</evidence>
<keyword evidence="5" id="KW-0574">Periplasm</keyword>
<keyword evidence="3" id="KW-0479">Metal-binding</keyword>
<feature type="transmembrane region" description="Helical" evidence="7">
    <location>
        <begin position="347"/>
        <end position="365"/>
    </location>
</feature>
<dbReference type="SUPFAM" id="SSF81296">
    <property type="entry name" value="E set domains"/>
    <property type="match status" value="1"/>
</dbReference>
<feature type="transmembrane region" description="Helical" evidence="7">
    <location>
        <begin position="200"/>
        <end position="218"/>
    </location>
</feature>
<dbReference type="InterPro" id="IPR047685">
    <property type="entry name" value="CopC-like"/>
</dbReference>
<dbReference type="Pfam" id="PF04234">
    <property type="entry name" value="CopC"/>
    <property type="match status" value="1"/>
</dbReference>
<feature type="transmembrane region" description="Helical" evidence="7">
    <location>
        <begin position="427"/>
        <end position="445"/>
    </location>
</feature>
<accession>D5WT21</accession>
<feature type="transmembrane region" description="Helical" evidence="7">
    <location>
        <begin position="163"/>
        <end position="179"/>
    </location>
</feature>
<dbReference type="Gene3D" id="2.60.40.1220">
    <property type="match status" value="1"/>
</dbReference>
<keyword evidence="7" id="KW-0472">Membrane</keyword>
<dbReference type="NCBIfam" id="NF033814">
    <property type="entry name" value="copper_CopC"/>
    <property type="match status" value="1"/>
</dbReference>
<dbReference type="InterPro" id="IPR032694">
    <property type="entry name" value="CopC/D"/>
</dbReference>
<evidence type="ECO:0000256" key="6">
    <source>
        <dbReference type="ARBA" id="ARBA00023008"/>
    </source>
</evidence>
<evidence type="ECO:0000259" key="9">
    <source>
        <dbReference type="Pfam" id="PF13115"/>
    </source>
</evidence>
<evidence type="ECO:0000256" key="5">
    <source>
        <dbReference type="ARBA" id="ARBA00022764"/>
    </source>
</evidence>
<dbReference type="InterPro" id="IPR032693">
    <property type="entry name" value="YtkA-like_dom"/>
</dbReference>
<organism evidence="10 11">
    <name type="scientific">Kyrpidia tusciae (strain DSM 2912 / NBRC 15312 / T2)</name>
    <name type="common">Bacillus tusciae</name>
    <dbReference type="NCBI Taxonomy" id="562970"/>
    <lineage>
        <taxon>Bacteria</taxon>
        <taxon>Bacillati</taxon>
        <taxon>Bacillota</taxon>
        <taxon>Bacilli</taxon>
        <taxon>Bacillales</taxon>
        <taxon>Alicyclobacillaceae</taxon>
        <taxon>Kyrpidia</taxon>
    </lineage>
</organism>
<keyword evidence="6" id="KW-0186">Copper</keyword>